<dbReference type="InterPro" id="IPR011057">
    <property type="entry name" value="Mss4-like_sf"/>
</dbReference>
<dbReference type="SUPFAM" id="SSF51316">
    <property type="entry name" value="Mss4-like"/>
    <property type="match status" value="1"/>
</dbReference>
<dbReference type="EMBL" id="FMYK01000001">
    <property type="protein sequence ID" value="SDB82351.1"/>
    <property type="molecule type" value="Genomic_DNA"/>
</dbReference>
<dbReference type="GO" id="GO:0016846">
    <property type="term" value="F:carbon-sulfur lyase activity"/>
    <property type="evidence" value="ECO:0007669"/>
    <property type="project" value="InterPro"/>
</dbReference>
<dbReference type="InterPro" id="IPR006913">
    <property type="entry name" value="CENP-V/GFA"/>
</dbReference>
<keyword evidence="3" id="KW-0862">Zinc</keyword>
<evidence type="ECO:0000313" key="7">
    <source>
        <dbReference type="Proteomes" id="UP000242317"/>
    </source>
</evidence>
<dbReference type="PANTHER" id="PTHR33337:SF40">
    <property type="entry name" value="CENP-V_GFA DOMAIN-CONTAINING PROTEIN-RELATED"/>
    <property type="match status" value="1"/>
</dbReference>
<dbReference type="OrthoDB" id="4188830at2"/>
<sequence length="135" mass="15248">MHGQCLCGAVRIQTTTVTTLNVCHCGMCRRWGSGAFVSTESTQVDITGKDLIQHYASSTWASRSFCQQCGTHLYYQLNADQHTYYLNAQLFDLELPIEVAQEIYTDHKPAYYPFFSIQSKKMTQQDVESLFAGGD</sequence>
<dbReference type="Proteomes" id="UP000242317">
    <property type="component" value="Unassembled WGS sequence"/>
</dbReference>
<name>A0A1G6GK24_9GAMM</name>
<dbReference type="RefSeq" id="WP_092615915.1">
    <property type="nucleotide sequence ID" value="NZ_FMYK01000001.1"/>
</dbReference>
<evidence type="ECO:0000256" key="4">
    <source>
        <dbReference type="ARBA" id="ARBA00023239"/>
    </source>
</evidence>
<dbReference type="AlphaFoldDB" id="A0A1G6GK24"/>
<keyword evidence="4" id="KW-0456">Lyase</keyword>
<evidence type="ECO:0000256" key="2">
    <source>
        <dbReference type="ARBA" id="ARBA00022723"/>
    </source>
</evidence>
<reference evidence="7" key="1">
    <citation type="submission" date="2016-09" db="EMBL/GenBank/DDBJ databases">
        <authorList>
            <person name="Varghese N."/>
            <person name="Submissions S."/>
        </authorList>
    </citation>
    <scope>NUCLEOTIDE SEQUENCE [LARGE SCALE GENOMIC DNA]</scope>
    <source>
        <strain evidence="7">ANC 3699</strain>
    </source>
</reference>
<keyword evidence="2" id="KW-0479">Metal-binding</keyword>
<dbReference type="PROSITE" id="PS51891">
    <property type="entry name" value="CENP_V_GFA"/>
    <property type="match status" value="1"/>
</dbReference>
<dbReference type="Pfam" id="PF04828">
    <property type="entry name" value="GFA"/>
    <property type="match status" value="1"/>
</dbReference>
<feature type="domain" description="CENP-V/GFA" evidence="5">
    <location>
        <begin position="1"/>
        <end position="105"/>
    </location>
</feature>
<protein>
    <submittedName>
        <fullName evidence="6">Uncharacterized conserved protein</fullName>
    </submittedName>
</protein>
<evidence type="ECO:0000259" key="5">
    <source>
        <dbReference type="PROSITE" id="PS51891"/>
    </source>
</evidence>
<evidence type="ECO:0000256" key="3">
    <source>
        <dbReference type="ARBA" id="ARBA00022833"/>
    </source>
</evidence>
<evidence type="ECO:0000313" key="6">
    <source>
        <dbReference type="EMBL" id="SDB82351.1"/>
    </source>
</evidence>
<organism evidence="6 7">
    <name type="scientific">Acinetobacter marinus</name>
    <dbReference type="NCBI Taxonomy" id="281375"/>
    <lineage>
        <taxon>Bacteria</taxon>
        <taxon>Pseudomonadati</taxon>
        <taxon>Pseudomonadota</taxon>
        <taxon>Gammaproteobacteria</taxon>
        <taxon>Moraxellales</taxon>
        <taxon>Moraxellaceae</taxon>
        <taxon>Acinetobacter</taxon>
    </lineage>
</organism>
<keyword evidence="7" id="KW-1185">Reference proteome</keyword>
<dbReference type="Gene3D" id="3.90.1590.10">
    <property type="entry name" value="glutathione-dependent formaldehyde- activating enzyme (gfa)"/>
    <property type="match status" value="1"/>
</dbReference>
<gene>
    <name evidence="6" type="ORF">SAMN05421749_10188</name>
</gene>
<comment type="similarity">
    <text evidence="1">Belongs to the Gfa family.</text>
</comment>
<accession>A0A1G6GK24</accession>
<dbReference type="PANTHER" id="PTHR33337">
    <property type="entry name" value="GFA DOMAIN-CONTAINING PROTEIN"/>
    <property type="match status" value="1"/>
</dbReference>
<dbReference type="GO" id="GO:0046872">
    <property type="term" value="F:metal ion binding"/>
    <property type="evidence" value="ECO:0007669"/>
    <property type="project" value="UniProtKB-KW"/>
</dbReference>
<proteinExistence type="inferred from homology"/>
<evidence type="ECO:0000256" key="1">
    <source>
        <dbReference type="ARBA" id="ARBA00005495"/>
    </source>
</evidence>